<evidence type="ECO:0000313" key="2">
    <source>
        <dbReference type="Proteomes" id="UP000241771"/>
    </source>
</evidence>
<dbReference type="SUPFAM" id="SSF51126">
    <property type="entry name" value="Pectin lyase-like"/>
    <property type="match status" value="1"/>
</dbReference>
<dbReference type="OrthoDB" id="5830125at2"/>
<comment type="caution">
    <text evidence="1">The sequence shown here is derived from an EMBL/GenBank/DDBJ whole genome shotgun (WGS) entry which is preliminary data.</text>
</comment>
<gene>
    <name evidence="1" type="ORF">C9I98_21625</name>
</gene>
<dbReference type="EMBL" id="PYMA01000018">
    <property type="protein sequence ID" value="PSW14788.1"/>
    <property type="molecule type" value="Genomic_DNA"/>
</dbReference>
<organism evidence="1 2">
    <name type="scientific">Photobacterium sanctipauli</name>
    <dbReference type="NCBI Taxonomy" id="1342794"/>
    <lineage>
        <taxon>Bacteria</taxon>
        <taxon>Pseudomonadati</taxon>
        <taxon>Pseudomonadota</taxon>
        <taxon>Gammaproteobacteria</taxon>
        <taxon>Vibrionales</taxon>
        <taxon>Vibrionaceae</taxon>
        <taxon>Photobacterium</taxon>
    </lineage>
</organism>
<dbReference type="AlphaFoldDB" id="A0A2T3NID0"/>
<sequence>MSIEQQIGALVEASNDLTKVVNGKVGEIDKKIDNAVNEITETITANNVVTYYVDAENGSDSNSGASGSPLKTLKRAMQLCPTGSYAKIYIKRSQRHLLESNVRCYALSVEVIPWGSNTDTTGSVHYDETTPVIMWNATVTASGGMMFGTFKASLIIEVGREGALEYYASAGKFTLARSKIVIDRPTSHPFIGSNYDYLNVVKVSLRDATIEQISGFLTRRGCILSADAVTGASTIEELVLGATRDNTLTNMQFAS</sequence>
<evidence type="ECO:0000313" key="1">
    <source>
        <dbReference type="EMBL" id="PSW14788.1"/>
    </source>
</evidence>
<dbReference type="Proteomes" id="UP000241771">
    <property type="component" value="Unassembled WGS sequence"/>
</dbReference>
<accession>A0A2T3NID0</accession>
<name>A0A2T3NID0_9GAMM</name>
<reference evidence="1 2" key="1">
    <citation type="submission" date="2018-01" db="EMBL/GenBank/DDBJ databases">
        <title>Whole genome sequencing of Histamine producing bacteria.</title>
        <authorList>
            <person name="Butler K."/>
        </authorList>
    </citation>
    <scope>NUCLEOTIDE SEQUENCE [LARGE SCALE GENOMIC DNA]</scope>
    <source>
        <strain evidence="1 2">DSM 100436</strain>
    </source>
</reference>
<dbReference type="InterPro" id="IPR011050">
    <property type="entry name" value="Pectin_lyase_fold/virulence"/>
</dbReference>
<proteinExistence type="predicted"/>
<protein>
    <submittedName>
        <fullName evidence="1">Uncharacterized protein</fullName>
    </submittedName>
</protein>
<dbReference type="RefSeq" id="WP_051901875.1">
    <property type="nucleotide sequence ID" value="NZ_JGVO01000071.1"/>
</dbReference>
<dbReference type="Gene3D" id="3.30.1910.20">
    <property type="entry name" value="asparaginyl-tRNA synthetase, N-terminal domain"/>
    <property type="match status" value="1"/>
</dbReference>
<keyword evidence="2" id="KW-1185">Reference proteome</keyword>